<dbReference type="Proteomes" id="UP000298030">
    <property type="component" value="Unassembled WGS sequence"/>
</dbReference>
<organism evidence="2 3">
    <name type="scientific">Coprinellus micaceus</name>
    <name type="common">Glistening ink-cap mushroom</name>
    <name type="synonym">Coprinus micaceus</name>
    <dbReference type="NCBI Taxonomy" id="71717"/>
    <lineage>
        <taxon>Eukaryota</taxon>
        <taxon>Fungi</taxon>
        <taxon>Dikarya</taxon>
        <taxon>Basidiomycota</taxon>
        <taxon>Agaricomycotina</taxon>
        <taxon>Agaricomycetes</taxon>
        <taxon>Agaricomycetidae</taxon>
        <taxon>Agaricales</taxon>
        <taxon>Agaricineae</taxon>
        <taxon>Psathyrellaceae</taxon>
        <taxon>Coprinellus</taxon>
    </lineage>
</organism>
<dbReference type="AlphaFoldDB" id="A0A4Y7SG08"/>
<sequence length="513" mass="58571">MSGHSAIRGDRFSMIQGARTSLEKGSKPQYYPLNPPDTSPKQYNPYRPGYTATDLPMRSMEEYWSILDRLDKAATAAELLRISKQTGVAKIPLTASLQGFIHPAFFPIDPFHLFYENGMPWIWDVSTIHAKVGEAMRIPTDKLKSFGDHVVKAMRTLPPAFSGPVRDPFLKRQSQYKAFEWMAILHWYFLPIGLELEFNPKLLHVFSQFAYIVDYAMALEPRSESDLAQLRERIGLFLSQFERLYVGDDPEMIHRCRLCIFQLIHVPIHIKWFGSIRLGSQATCERTIGEMGHKIKSKKDPFANLTTIIVEQESARIVQLYHPDLNTSQSKSPQQRKTSVLYQALRFRPDETSNPLSAQSHILAIRALWNLPSLDVGSIERFGKAKLSNGRTLHTFHGPQPLVDTSDRSNFGEAISFYSVRVRGETKMVVVFSPLLALERPFPTVIRGRWPAENTSGGILATELRSVQDIIGIWEYTPTKNIYVQRKHPAYEFMKPVDLGLADDMEKDRDDDD</sequence>
<dbReference type="EMBL" id="QPFP01000131">
    <property type="protein sequence ID" value="TEB20816.1"/>
    <property type="molecule type" value="Genomic_DNA"/>
</dbReference>
<evidence type="ECO:0000313" key="2">
    <source>
        <dbReference type="EMBL" id="TEB20816.1"/>
    </source>
</evidence>
<evidence type="ECO:0000256" key="1">
    <source>
        <dbReference type="SAM" id="MobiDB-lite"/>
    </source>
</evidence>
<name>A0A4Y7SG08_COPMI</name>
<dbReference type="STRING" id="71717.A0A4Y7SG08"/>
<accession>A0A4Y7SG08</accession>
<comment type="caution">
    <text evidence="2">The sequence shown here is derived from an EMBL/GenBank/DDBJ whole genome shotgun (WGS) entry which is preliminary data.</text>
</comment>
<protein>
    <submittedName>
        <fullName evidence="2">Uncharacterized protein</fullName>
    </submittedName>
</protein>
<keyword evidence="3" id="KW-1185">Reference proteome</keyword>
<feature type="region of interest" description="Disordered" evidence="1">
    <location>
        <begin position="20"/>
        <end position="47"/>
    </location>
</feature>
<reference evidence="2 3" key="1">
    <citation type="journal article" date="2019" name="Nat. Ecol. Evol.">
        <title>Megaphylogeny resolves global patterns of mushroom evolution.</title>
        <authorList>
            <person name="Varga T."/>
            <person name="Krizsan K."/>
            <person name="Foldi C."/>
            <person name="Dima B."/>
            <person name="Sanchez-Garcia M."/>
            <person name="Sanchez-Ramirez S."/>
            <person name="Szollosi G.J."/>
            <person name="Szarkandi J.G."/>
            <person name="Papp V."/>
            <person name="Albert L."/>
            <person name="Andreopoulos W."/>
            <person name="Angelini C."/>
            <person name="Antonin V."/>
            <person name="Barry K.W."/>
            <person name="Bougher N.L."/>
            <person name="Buchanan P."/>
            <person name="Buyck B."/>
            <person name="Bense V."/>
            <person name="Catcheside P."/>
            <person name="Chovatia M."/>
            <person name="Cooper J."/>
            <person name="Damon W."/>
            <person name="Desjardin D."/>
            <person name="Finy P."/>
            <person name="Geml J."/>
            <person name="Haridas S."/>
            <person name="Hughes K."/>
            <person name="Justo A."/>
            <person name="Karasinski D."/>
            <person name="Kautmanova I."/>
            <person name="Kiss B."/>
            <person name="Kocsube S."/>
            <person name="Kotiranta H."/>
            <person name="LaButti K.M."/>
            <person name="Lechner B.E."/>
            <person name="Liimatainen K."/>
            <person name="Lipzen A."/>
            <person name="Lukacs Z."/>
            <person name="Mihaltcheva S."/>
            <person name="Morgado L.N."/>
            <person name="Niskanen T."/>
            <person name="Noordeloos M.E."/>
            <person name="Ohm R.A."/>
            <person name="Ortiz-Santana B."/>
            <person name="Ovrebo C."/>
            <person name="Racz N."/>
            <person name="Riley R."/>
            <person name="Savchenko A."/>
            <person name="Shiryaev A."/>
            <person name="Soop K."/>
            <person name="Spirin V."/>
            <person name="Szebenyi C."/>
            <person name="Tomsovsky M."/>
            <person name="Tulloss R.E."/>
            <person name="Uehling J."/>
            <person name="Grigoriev I.V."/>
            <person name="Vagvolgyi C."/>
            <person name="Papp T."/>
            <person name="Martin F.M."/>
            <person name="Miettinen O."/>
            <person name="Hibbett D.S."/>
            <person name="Nagy L.G."/>
        </authorList>
    </citation>
    <scope>NUCLEOTIDE SEQUENCE [LARGE SCALE GENOMIC DNA]</scope>
    <source>
        <strain evidence="2 3">FP101781</strain>
    </source>
</reference>
<gene>
    <name evidence="2" type="ORF">FA13DRAFT_1644159</name>
</gene>
<dbReference type="OrthoDB" id="3359887at2759"/>
<proteinExistence type="predicted"/>
<evidence type="ECO:0000313" key="3">
    <source>
        <dbReference type="Proteomes" id="UP000298030"/>
    </source>
</evidence>